<evidence type="ECO:0000259" key="11">
    <source>
        <dbReference type="Pfam" id="PF08263"/>
    </source>
</evidence>
<dbReference type="Pfam" id="PF08263">
    <property type="entry name" value="LRRNT_2"/>
    <property type="match status" value="1"/>
</dbReference>
<evidence type="ECO:0000256" key="2">
    <source>
        <dbReference type="ARBA" id="ARBA00022614"/>
    </source>
</evidence>
<name>A0AAF0WQY6_DAUCS</name>
<sequence>MALNPQYRISRPPGLLIALAILPNLCLTSLSDILPAESEILLRFKATLSNQAALSSWNETRPPCPTGNWVGVHCVDNNVRGLRLQNLGLKGKFKVDVLKDLKGLRTVSIMGNQLEGEFPDFRVLGALKNVYVSDNKFSGVIQADAFRGMISMKKFHAARNRFNGSIPESLVHLPRLKELRLENNKFSGHIPNFEQKNLTVFNVSHNELEGQIPARLVKFNETSFLGNYYLCGGPMGACRASWLRLPVVICVAIAVAAVITIVAALVILRRRKKRKALSAMSPGNTILMTSSSTSSSVTSDLDMLEHGHPSKSRMMPSLSTRRKSHAHNNSTPKLTFLRDDGHSFGLSDLLSASAEILGSGVLGSTYKAVMNNGSSAVMVVKKFAKMNEVGREEFQEHMRWLGKLSHPNILPLVAYYYRKEEKLLVFDYVANVSLAVHLHGGGKKLDWPKRLKIIKGVARGLQYLYNELPSLIAPHGHLKSANVVLNEEWEPQLTDYALSRIVNQEDTQDLMIAYKSPEYKQLGRISKKTDVWSLGMLILEILTGRFPANMIQQGKGVADNAELATWVETLVRENENWKNKVFDRDMMTDINGVGEEEHQEMLKLLKIGLACCEMDVEKRLDIKEAVERIEDVKGP</sequence>
<reference evidence="12" key="2">
    <citation type="submission" date="2022-03" db="EMBL/GenBank/DDBJ databases">
        <title>Draft title - Genomic analysis of global carrot germplasm unveils the trajectory of domestication and the origin of high carotenoid orange carrot.</title>
        <authorList>
            <person name="Iorizzo M."/>
            <person name="Ellison S."/>
            <person name="Senalik D."/>
            <person name="Macko-Podgorni A."/>
            <person name="Grzebelus D."/>
            <person name="Bostan H."/>
            <person name="Rolling W."/>
            <person name="Curaba J."/>
            <person name="Simon P."/>
        </authorList>
    </citation>
    <scope>NUCLEOTIDE SEQUENCE</scope>
    <source>
        <tissue evidence="12">Leaf</tissue>
    </source>
</reference>
<dbReference type="KEGG" id="dcr:108213587"/>
<dbReference type="InterPro" id="IPR032675">
    <property type="entry name" value="LRR_dom_sf"/>
</dbReference>
<gene>
    <name evidence="12" type="ORF">DCAR_0312135</name>
</gene>
<feature type="signal peptide" evidence="9">
    <location>
        <begin position="1"/>
        <end position="28"/>
    </location>
</feature>
<keyword evidence="3 8" id="KW-0812">Transmembrane</keyword>
<dbReference type="InterPro" id="IPR000719">
    <property type="entry name" value="Prot_kinase_dom"/>
</dbReference>
<feature type="compositionally biased region" description="Low complexity" evidence="7">
    <location>
        <begin position="289"/>
        <end position="299"/>
    </location>
</feature>
<dbReference type="EMBL" id="CP093345">
    <property type="protein sequence ID" value="WOG92858.1"/>
    <property type="molecule type" value="Genomic_DNA"/>
</dbReference>
<keyword evidence="2" id="KW-0433">Leucine-rich repeat</keyword>
<dbReference type="Gene3D" id="1.10.510.10">
    <property type="entry name" value="Transferase(Phosphotransferase) domain 1"/>
    <property type="match status" value="1"/>
</dbReference>
<evidence type="ECO:0000256" key="4">
    <source>
        <dbReference type="ARBA" id="ARBA00022737"/>
    </source>
</evidence>
<evidence type="ECO:0000256" key="7">
    <source>
        <dbReference type="SAM" id="MobiDB-lite"/>
    </source>
</evidence>
<proteinExistence type="predicted"/>
<protein>
    <recommendedName>
        <fullName evidence="14">Protein kinase domain-containing protein</fullName>
    </recommendedName>
</protein>
<accession>A0AAF0WQY6</accession>
<evidence type="ECO:0000256" key="8">
    <source>
        <dbReference type="SAM" id="Phobius"/>
    </source>
</evidence>
<dbReference type="SUPFAM" id="SSF52058">
    <property type="entry name" value="L domain-like"/>
    <property type="match status" value="1"/>
</dbReference>
<evidence type="ECO:0000256" key="1">
    <source>
        <dbReference type="ARBA" id="ARBA00004370"/>
    </source>
</evidence>
<feature type="domain" description="Protein kinase" evidence="10">
    <location>
        <begin position="355"/>
        <end position="627"/>
    </location>
</feature>
<evidence type="ECO:0000313" key="13">
    <source>
        <dbReference type="Proteomes" id="UP000077755"/>
    </source>
</evidence>
<evidence type="ECO:0000256" key="5">
    <source>
        <dbReference type="ARBA" id="ARBA00022989"/>
    </source>
</evidence>
<dbReference type="Pfam" id="PF13855">
    <property type="entry name" value="LRR_8"/>
    <property type="match status" value="1"/>
</dbReference>
<dbReference type="InterPro" id="IPR046959">
    <property type="entry name" value="PRK1-6/SRF4-like"/>
</dbReference>
<evidence type="ECO:0000259" key="10">
    <source>
        <dbReference type="Pfam" id="PF00069"/>
    </source>
</evidence>
<dbReference type="Gene3D" id="3.30.200.20">
    <property type="entry name" value="Phosphorylase Kinase, domain 1"/>
    <property type="match status" value="1"/>
</dbReference>
<dbReference type="Proteomes" id="UP000077755">
    <property type="component" value="Chromosome 3"/>
</dbReference>
<feature type="chain" id="PRO_5042048048" description="Protein kinase domain-containing protein" evidence="9">
    <location>
        <begin position="29"/>
        <end position="635"/>
    </location>
</feature>
<dbReference type="Gene3D" id="3.80.10.10">
    <property type="entry name" value="Ribonuclease Inhibitor"/>
    <property type="match status" value="2"/>
</dbReference>
<comment type="subcellular location">
    <subcellularLocation>
        <location evidence="1">Membrane</location>
    </subcellularLocation>
</comment>
<dbReference type="GO" id="GO:0004672">
    <property type="term" value="F:protein kinase activity"/>
    <property type="evidence" value="ECO:0007669"/>
    <property type="project" value="InterPro"/>
</dbReference>
<dbReference type="AlphaFoldDB" id="A0AAF0WQY6"/>
<evidence type="ECO:0000256" key="3">
    <source>
        <dbReference type="ARBA" id="ARBA00022692"/>
    </source>
</evidence>
<feature type="domain" description="Leucine-rich repeat-containing N-terminal plant-type" evidence="11">
    <location>
        <begin position="36"/>
        <end position="74"/>
    </location>
</feature>
<reference evidence="12" key="1">
    <citation type="journal article" date="2016" name="Nat. Genet.">
        <title>A high-quality carrot genome assembly provides new insights into carotenoid accumulation and asterid genome evolution.</title>
        <authorList>
            <person name="Iorizzo M."/>
            <person name="Ellison S."/>
            <person name="Senalik D."/>
            <person name="Zeng P."/>
            <person name="Satapoomin P."/>
            <person name="Huang J."/>
            <person name="Bowman M."/>
            <person name="Iovene M."/>
            <person name="Sanseverino W."/>
            <person name="Cavagnaro P."/>
            <person name="Yildiz M."/>
            <person name="Macko-Podgorni A."/>
            <person name="Moranska E."/>
            <person name="Grzebelus E."/>
            <person name="Grzebelus D."/>
            <person name="Ashrafi H."/>
            <person name="Zheng Z."/>
            <person name="Cheng S."/>
            <person name="Spooner D."/>
            <person name="Van Deynze A."/>
            <person name="Simon P."/>
        </authorList>
    </citation>
    <scope>NUCLEOTIDE SEQUENCE</scope>
    <source>
        <tissue evidence="12">Leaf</tissue>
    </source>
</reference>
<evidence type="ECO:0000313" key="12">
    <source>
        <dbReference type="EMBL" id="WOG92858.1"/>
    </source>
</evidence>
<dbReference type="Pfam" id="PF00069">
    <property type="entry name" value="Pkinase"/>
    <property type="match status" value="1"/>
</dbReference>
<dbReference type="InterPro" id="IPR011009">
    <property type="entry name" value="Kinase-like_dom_sf"/>
</dbReference>
<organism evidence="12 13">
    <name type="scientific">Daucus carota subsp. sativus</name>
    <name type="common">Carrot</name>
    <dbReference type="NCBI Taxonomy" id="79200"/>
    <lineage>
        <taxon>Eukaryota</taxon>
        <taxon>Viridiplantae</taxon>
        <taxon>Streptophyta</taxon>
        <taxon>Embryophyta</taxon>
        <taxon>Tracheophyta</taxon>
        <taxon>Spermatophyta</taxon>
        <taxon>Magnoliopsida</taxon>
        <taxon>eudicotyledons</taxon>
        <taxon>Gunneridae</taxon>
        <taxon>Pentapetalae</taxon>
        <taxon>asterids</taxon>
        <taxon>campanulids</taxon>
        <taxon>Apiales</taxon>
        <taxon>Apiaceae</taxon>
        <taxon>Apioideae</taxon>
        <taxon>Scandiceae</taxon>
        <taxon>Daucinae</taxon>
        <taxon>Daucus</taxon>
        <taxon>Daucus sect. Daucus</taxon>
    </lineage>
</organism>
<keyword evidence="4" id="KW-0677">Repeat</keyword>
<evidence type="ECO:0000256" key="6">
    <source>
        <dbReference type="ARBA" id="ARBA00023136"/>
    </source>
</evidence>
<dbReference type="InterPro" id="IPR001611">
    <property type="entry name" value="Leu-rich_rpt"/>
</dbReference>
<dbReference type="PANTHER" id="PTHR48007">
    <property type="entry name" value="LEUCINE-RICH REPEAT RECEPTOR-LIKE PROTEIN KINASE PXC1"/>
    <property type="match status" value="1"/>
</dbReference>
<feature type="region of interest" description="Disordered" evidence="7">
    <location>
        <begin position="288"/>
        <end position="332"/>
    </location>
</feature>
<dbReference type="GO" id="GO:0005524">
    <property type="term" value="F:ATP binding"/>
    <property type="evidence" value="ECO:0007669"/>
    <property type="project" value="InterPro"/>
</dbReference>
<keyword evidence="13" id="KW-1185">Reference proteome</keyword>
<keyword evidence="9" id="KW-0732">Signal</keyword>
<evidence type="ECO:0008006" key="14">
    <source>
        <dbReference type="Google" id="ProtNLM"/>
    </source>
</evidence>
<feature type="transmembrane region" description="Helical" evidence="8">
    <location>
        <begin position="245"/>
        <end position="268"/>
    </location>
</feature>
<keyword evidence="5 8" id="KW-1133">Transmembrane helix</keyword>
<evidence type="ECO:0000256" key="9">
    <source>
        <dbReference type="SAM" id="SignalP"/>
    </source>
</evidence>
<dbReference type="InterPro" id="IPR013210">
    <property type="entry name" value="LRR_N_plant-typ"/>
</dbReference>
<dbReference type="SUPFAM" id="SSF56112">
    <property type="entry name" value="Protein kinase-like (PK-like)"/>
    <property type="match status" value="1"/>
</dbReference>
<dbReference type="GO" id="GO:0016020">
    <property type="term" value="C:membrane"/>
    <property type="evidence" value="ECO:0007669"/>
    <property type="project" value="UniProtKB-SubCell"/>
</dbReference>
<dbReference type="PANTHER" id="PTHR48007:SF64">
    <property type="entry name" value="POLLEN RECEPTOR-LIKE KINASE 1"/>
    <property type="match status" value="1"/>
</dbReference>
<keyword evidence="6 8" id="KW-0472">Membrane</keyword>